<feature type="non-terminal residue" evidence="1">
    <location>
        <position position="1"/>
    </location>
</feature>
<name>A0A371GD20_MUCPR</name>
<comment type="caution">
    <text evidence="1">The sequence shown here is derived from an EMBL/GenBank/DDBJ whole genome shotgun (WGS) entry which is preliminary data.</text>
</comment>
<evidence type="ECO:0000313" key="1">
    <source>
        <dbReference type="EMBL" id="RDX88253.1"/>
    </source>
</evidence>
<dbReference type="Proteomes" id="UP000257109">
    <property type="component" value="Unassembled WGS sequence"/>
</dbReference>
<protein>
    <submittedName>
        <fullName evidence="1">Uncharacterized protein</fullName>
    </submittedName>
</protein>
<organism evidence="1 2">
    <name type="scientific">Mucuna pruriens</name>
    <name type="common">Velvet bean</name>
    <name type="synonym">Dolichos pruriens</name>
    <dbReference type="NCBI Taxonomy" id="157652"/>
    <lineage>
        <taxon>Eukaryota</taxon>
        <taxon>Viridiplantae</taxon>
        <taxon>Streptophyta</taxon>
        <taxon>Embryophyta</taxon>
        <taxon>Tracheophyta</taxon>
        <taxon>Spermatophyta</taxon>
        <taxon>Magnoliopsida</taxon>
        <taxon>eudicotyledons</taxon>
        <taxon>Gunneridae</taxon>
        <taxon>Pentapetalae</taxon>
        <taxon>rosids</taxon>
        <taxon>fabids</taxon>
        <taxon>Fabales</taxon>
        <taxon>Fabaceae</taxon>
        <taxon>Papilionoideae</taxon>
        <taxon>50 kb inversion clade</taxon>
        <taxon>NPAAA clade</taxon>
        <taxon>indigoferoid/millettioid clade</taxon>
        <taxon>Phaseoleae</taxon>
        <taxon>Mucuna</taxon>
    </lineage>
</organism>
<sequence length="141" mass="15813">MQLPTCWLQECFGSLYGFAREFVPIRGTVELETSFGEQSGIKAIPVLYTIMDAPASYNIIIGRPTLNRLRAFPVGRTVGSVWADSHVAQRYYEDSLKVGARPPVVAINALELDLDPRCRYEHDGPYQTEELKEIQLGPLPD</sequence>
<dbReference type="OrthoDB" id="2919534at2759"/>
<keyword evidence="2" id="KW-1185">Reference proteome</keyword>
<gene>
    <name evidence="1" type="ORF">CR513_30175</name>
</gene>
<accession>A0A371GD20</accession>
<evidence type="ECO:0000313" key="2">
    <source>
        <dbReference type="Proteomes" id="UP000257109"/>
    </source>
</evidence>
<dbReference type="EMBL" id="QJKJ01006000">
    <property type="protein sequence ID" value="RDX88253.1"/>
    <property type="molecule type" value="Genomic_DNA"/>
</dbReference>
<dbReference type="AlphaFoldDB" id="A0A371GD20"/>
<reference evidence="1" key="1">
    <citation type="submission" date="2018-05" db="EMBL/GenBank/DDBJ databases">
        <title>Draft genome of Mucuna pruriens seed.</title>
        <authorList>
            <person name="Nnadi N.E."/>
            <person name="Vos R."/>
            <person name="Hasami M.H."/>
            <person name="Devisetty U.K."/>
            <person name="Aguiy J.C."/>
        </authorList>
    </citation>
    <scope>NUCLEOTIDE SEQUENCE [LARGE SCALE GENOMIC DNA]</scope>
    <source>
        <strain evidence="1">JCA_2017</strain>
    </source>
</reference>
<proteinExistence type="predicted"/>